<dbReference type="Proteomes" id="UP000325313">
    <property type="component" value="Unassembled WGS sequence"/>
</dbReference>
<dbReference type="AlphaFoldDB" id="A0A5B0PIH1"/>
<sequence>MEVQTLPFYTIRNKTPKLSLESFNNVIGLVGSGKTLFDEIRLQKPETATTKSNLVSSLPSRLDQHSSTISLKLVVFTTWIDGFDLKTTP</sequence>
<dbReference type="Proteomes" id="UP000324748">
    <property type="component" value="Unassembled WGS sequence"/>
</dbReference>
<dbReference type="EMBL" id="VSWC01000053">
    <property type="protein sequence ID" value="KAA1101447.1"/>
    <property type="molecule type" value="Genomic_DNA"/>
</dbReference>
<protein>
    <submittedName>
        <fullName evidence="1">Uncharacterized protein</fullName>
    </submittedName>
</protein>
<evidence type="ECO:0000313" key="2">
    <source>
        <dbReference type="EMBL" id="KAA1136531.1"/>
    </source>
</evidence>
<accession>A0A5B0PIH1</accession>
<dbReference type="OrthoDB" id="8068875at2759"/>
<evidence type="ECO:0000313" key="1">
    <source>
        <dbReference type="EMBL" id="KAA1101447.1"/>
    </source>
</evidence>
<dbReference type="EMBL" id="VDEP01000035">
    <property type="protein sequence ID" value="KAA1136531.1"/>
    <property type="molecule type" value="Genomic_DNA"/>
</dbReference>
<comment type="caution">
    <text evidence="1">The sequence shown here is derived from an EMBL/GenBank/DDBJ whole genome shotgun (WGS) entry which is preliminary data.</text>
</comment>
<proteinExistence type="predicted"/>
<evidence type="ECO:0000313" key="4">
    <source>
        <dbReference type="Proteomes" id="UP000325313"/>
    </source>
</evidence>
<reference evidence="3 4" key="1">
    <citation type="submission" date="2019-05" db="EMBL/GenBank/DDBJ databases">
        <title>Emergence of the Ug99 lineage of the wheat stem rust pathogen through somatic hybridization.</title>
        <authorList>
            <person name="Li F."/>
            <person name="Upadhyaya N.M."/>
            <person name="Sperschneider J."/>
            <person name="Matny O."/>
            <person name="Nguyen-Phuc H."/>
            <person name="Mago R."/>
            <person name="Raley C."/>
            <person name="Miller M.E."/>
            <person name="Silverstein K.A.T."/>
            <person name="Henningsen E."/>
            <person name="Hirsch C.D."/>
            <person name="Visser B."/>
            <person name="Pretorius Z.A."/>
            <person name="Steffenson B.J."/>
            <person name="Schwessinger B."/>
            <person name="Dodds P.N."/>
            <person name="Figueroa M."/>
        </authorList>
    </citation>
    <scope>NUCLEOTIDE SEQUENCE [LARGE SCALE GENOMIC DNA]</scope>
    <source>
        <strain evidence="1">21-0</strain>
        <strain evidence="2 4">Ug99</strain>
    </source>
</reference>
<organism evidence="1 3">
    <name type="scientific">Puccinia graminis f. sp. tritici</name>
    <dbReference type="NCBI Taxonomy" id="56615"/>
    <lineage>
        <taxon>Eukaryota</taxon>
        <taxon>Fungi</taxon>
        <taxon>Dikarya</taxon>
        <taxon>Basidiomycota</taxon>
        <taxon>Pucciniomycotina</taxon>
        <taxon>Pucciniomycetes</taxon>
        <taxon>Pucciniales</taxon>
        <taxon>Pucciniaceae</taxon>
        <taxon>Puccinia</taxon>
    </lineage>
</organism>
<name>A0A5B0PIH1_PUCGR</name>
<keyword evidence="3" id="KW-1185">Reference proteome</keyword>
<evidence type="ECO:0000313" key="3">
    <source>
        <dbReference type="Proteomes" id="UP000324748"/>
    </source>
</evidence>
<gene>
    <name evidence="1" type="ORF">PGT21_020394</name>
    <name evidence="2" type="ORF">PGTUg99_034785</name>
</gene>